<evidence type="ECO:0000256" key="1">
    <source>
        <dbReference type="SAM" id="MobiDB-lite"/>
    </source>
</evidence>
<proteinExistence type="predicted"/>
<dbReference type="Proteomes" id="UP001066276">
    <property type="component" value="Chromosome 4_2"/>
</dbReference>
<name>A0AAV7SF37_PLEWA</name>
<gene>
    <name evidence="2" type="ORF">NDU88_003034</name>
</gene>
<protein>
    <submittedName>
        <fullName evidence="2">Uncharacterized protein</fullName>
    </submittedName>
</protein>
<dbReference type="EMBL" id="JANPWB010000008">
    <property type="protein sequence ID" value="KAJ1162566.1"/>
    <property type="molecule type" value="Genomic_DNA"/>
</dbReference>
<feature type="region of interest" description="Disordered" evidence="1">
    <location>
        <begin position="99"/>
        <end position="128"/>
    </location>
</feature>
<evidence type="ECO:0000313" key="3">
    <source>
        <dbReference type="Proteomes" id="UP001066276"/>
    </source>
</evidence>
<dbReference type="AlphaFoldDB" id="A0AAV7SF37"/>
<sequence length="201" mass="21382">MPIVRALWPVATGQSHSDSDPRQRRVVRKALTWLIWSASSLSARFGALVNALPGALKTNMAPETIRNSGDKGEGAQAVRMGKDKGDIVLVGRRPASTIMKPSGKPAAGLGKDVKNDEATPPLPLPSLDVRGKEKIQPMITSFLSAGLQESNLEHIGTPKTDNHLGVKGICSAISGEGLFTQKELDLISLHYKVSTVLGTSQ</sequence>
<evidence type="ECO:0000313" key="2">
    <source>
        <dbReference type="EMBL" id="KAJ1162566.1"/>
    </source>
</evidence>
<keyword evidence="3" id="KW-1185">Reference proteome</keyword>
<organism evidence="2 3">
    <name type="scientific">Pleurodeles waltl</name>
    <name type="common">Iberian ribbed newt</name>
    <dbReference type="NCBI Taxonomy" id="8319"/>
    <lineage>
        <taxon>Eukaryota</taxon>
        <taxon>Metazoa</taxon>
        <taxon>Chordata</taxon>
        <taxon>Craniata</taxon>
        <taxon>Vertebrata</taxon>
        <taxon>Euteleostomi</taxon>
        <taxon>Amphibia</taxon>
        <taxon>Batrachia</taxon>
        <taxon>Caudata</taxon>
        <taxon>Salamandroidea</taxon>
        <taxon>Salamandridae</taxon>
        <taxon>Pleurodelinae</taxon>
        <taxon>Pleurodeles</taxon>
    </lineage>
</organism>
<comment type="caution">
    <text evidence="2">The sequence shown here is derived from an EMBL/GenBank/DDBJ whole genome shotgun (WGS) entry which is preliminary data.</text>
</comment>
<reference evidence="2" key="1">
    <citation type="journal article" date="2022" name="bioRxiv">
        <title>Sequencing and chromosome-scale assembly of the giantPleurodeles waltlgenome.</title>
        <authorList>
            <person name="Brown T."/>
            <person name="Elewa A."/>
            <person name="Iarovenko S."/>
            <person name="Subramanian E."/>
            <person name="Araus A.J."/>
            <person name="Petzold A."/>
            <person name="Susuki M."/>
            <person name="Suzuki K.-i.T."/>
            <person name="Hayashi T."/>
            <person name="Toyoda A."/>
            <person name="Oliveira C."/>
            <person name="Osipova E."/>
            <person name="Leigh N.D."/>
            <person name="Simon A."/>
            <person name="Yun M.H."/>
        </authorList>
    </citation>
    <scope>NUCLEOTIDE SEQUENCE</scope>
    <source>
        <strain evidence="2">20211129_DDA</strain>
        <tissue evidence="2">Liver</tissue>
    </source>
</reference>
<accession>A0AAV7SF37</accession>